<organism evidence="2 3">
    <name type="scientific">Geranomyces variabilis</name>
    <dbReference type="NCBI Taxonomy" id="109894"/>
    <lineage>
        <taxon>Eukaryota</taxon>
        <taxon>Fungi</taxon>
        <taxon>Fungi incertae sedis</taxon>
        <taxon>Chytridiomycota</taxon>
        <taxon>Chytridiomycota incertae sedis</taxon>
        <taxon>Chytridiomycetes</taxon>
        <taxon>Spizellomycetales</taxon>
        <taxon>Powellomycetaceae</taxon>
        <taxon>Geranomyces</taxon>
    </lineage>
</organism>
<proteinExistence type="predicted"/>
<feature type="region of interest" description="Disordered" evidence="1">
    <location>
        <begin position="1"/>
        <end position="115"/>
    </location>
</feature>
<protein>
    <submittedName>
        <fullName evidence="2">Uncharacterized protein</fullName>
    </submittedName>
</protein>
<evidence type="ECO:0000256" key="1">
    <source>
        <dbReference type="SAM" id="MobiDB-lite"/>
    </source>
</evidence>
<reference evidence="2" key="1">
    <citation type="submission" date="2020-05" db="EMBL/GenBank/DDBJ databases">
        <title>Phylogenomic resolution of chytrid fungi.</title>
        <authorList>
            <person name="Stajich J.E."/>
            <person name="Amses K."/>
            <person name="Simmons R."/>
            <person name="Seto K."/>
            <person name="Myers J."/>
            <person name="Bonds A."/>
            <person name="Quandt C.A."/>
            <person name="Barry K."/>
            <person name="Liu P."/>
            <person name="Grigoriev I."/>
            <person name="Longcore J.E."/>
            <person name="James T.Y."/>
        </authorList>
    </citation>
    <scope>NUCLEOTIDE SEQUENCE</scope>
    <source>
        <strain evidence="2">JEL0379</strain>
    </source>
</reference>
<gene>
    <name evidence="2" type="ORF">HDU87_006899</name>
</gene>
<name>A0AAD5XN60_9FUNG</name>
<feature type="compositionally biased region" description="Low complexity" evidence="1">
    <location>
        <begin position="43"/>
        <end position="80"/>
    </location>
</feature>
<evidence type="ECO:0000313" key="2">
    <source>
        <dbReference type="EMBL" id="KAJ3174783.1"/>
    </source>
</evidence>
<feature type="compositionally biased region" description="Basic and acidic residues" evidence="1">
    <location>
        <begin position="26"/>
        <end position="36"/>
    </location>
</feature>
<dbReference type="AlphaFoldDB" id="A0AAD5XN60"/>
<dbReference type="Proteomes" id="UP001212152">
    <property type="component" value="Unassembled WGS sequence"/>
</dbReference>
<comment type="caution">
    <text evidence="2">The sequence shown here is derived from an EMBL/GenBank/DDBJ whole genome shotgun (WGS) entry which is preliminary data.</text>
</comment>
<dbReference type="EMBL" id="JADGJQ010000060">
    <property type="protein sequence ID" value="KAJ3174783.1"/>
    <property type="molecule type" value="Genomic_DNA"/>
</dbReference>
<sequence length="288" mass="30075">MTEEDSASSSSSRSWLPGSTASSQQRQEKLEQRRPDTSPQPTGRPSTVAAAGAATAAALRSLLPAAKSSPGGGSSTSASLGGAGAHDALDTAFHSPPDEQAASSSSSWRNYHEHRTGETLTEHDLFAATPAPSAWFADEHRGVLLQALPHTPTSYLPAPFPAADSASVDGAAVMAFLSTPAYTDAVHSDPPPVRAFVGPSEATLRNLPAPLRATAQDGAECLAYLARVRYADDISGQNQDEFELEGLVAEFNSALSAATKEETPSAETQERVTRAVGRLQLLMGHLSK</sequence>
<accession>A0AAD5XN60</accession>
<evidence type="ECO:0000313" key="3">
    <source>
        <dbReference type="Proteomes" id="UP001212152"/>
    </source>
</evidence>
<keyword evidence="3" id="KW-1185">Reference proteome</keyword>